<dbReference type="Pfam" id="PF05133">
    <property type="entry name" value="SPP1_portal"/>
    <property type="match status" value="1"/>
</dbReference>
<evidence type="ECO:0000313" key="1">
    <source>
        <dbReference type="EMBL" id="MBD2753803.1"/>
    </source>
</evidence>
<protein>
    <submittedName>
        <fullName evidence="1">Phage portal protein</fullName>
    </submittedName>
</protein>
<dbReference type="EMBL" id="JACXAA010000004">
    <property type="protein sequence ID" value="MBD2753803.1"/>
    <property type="molecule type" value="Genomic_DNA"/>
</dbReference>
<dbReference type="RefSeq" id="WP_191039450.1">
    <property type="nucleotide sequence ID" value="NZ_JACXAA010000004.1"/>
</dbReference>
<proteinExistence type="predicted"/>
<gene>
    <name evidence="1" type="ORF">IC230_12935</name>
</gene>
<keyword evidence="2" id="KW-1185">Reference proteome</keyword>
<dbReference type="Proteomes" id="UP000653797">
    <property type="component" value="Unassembled WGS sequence"/>
</dbReference>
<dbReference type="InterPro" id="IPR021145">
    <property type="entry name" value="Portal_protein_SPP1_Gp6-like"/>
</dbReference>
<reference evidence="1" key="1">
    <citation type="submission" date="2020-09" db="EMBL/GenBank/DDBJ databases">
        <authorList>
            <person name="Kim M.K."/>
        </authorList>
    </citation>
    <scope>NUCLEOTIDE SEQUENCE</scope>
    <source>
        <strain evidence="1">BT704</strain>
    </source>
</reference>
<organism evidence="1 2">
    <name type="scientific">Spirosoma validum</name>
    <dbReference type="NCBI Taxonomy" id="2771355"/>
    <lineage>
        <taxon>Bacteria</taxon>
        <taxon>Pseudomonadati</taxon>
        <taxon>Bacteroidota</taxon>
        <taxon>Cytophagia</taxon>
        <taxon>Cytophagales</taxon>
        <taxon>Cytophagaceae</taxon>
        <taxon>Spirosoma</taxon>
    </lineage>
</organism>
<dbReference type="AlphaFoldDB" id="A0A927GDL6"/>
<name>A0A927GDL6_9BACT</name>
<evidence type="ECO:0000313" key="2">
    <source>
        <dbReference type="Proteomes" id="UP000653797"/>
    </source>
</evidence>
<comment type="caution">
    <text evidence="1">The sequence shown here is derived from an EMBL/GenBank/DDBJ whole genome shotgun (WGS) entry which is preliminary data.</text>
</comment>
<accession>A0A927GDL6</accession>
<sequence>MKYTDITGTEEDLEKVIKKLKGVKSDLDIATFKKQYDVSPTREILDTSLRPDKPILNERNETQGVERPNRLAFPLQKRIVGSTVAFSFGKPVLLNCEPKDETDKAILEAVKQIMDDNKIDSHNRKVARNVAKCTEVAEVWFPVNTNEVHDDYGFDTSFKLRVQVFSPWDGNKLYPYYDQTGDMKAFSREFTQLEDGNEITFFETYTDEEKIVWKRVQGVWGEFHKEPIAIGKIPVIYGHQEQVEWHDVQSLIKRLEELMSNFADTNDYNGSPILVLTGQILSMAKKGESGKMVQLDQGAKAEYASWDHAPESIKLEIETLVRFVYSLSQTPDLSFDSVKGLDISGIAMKFLFSDAHLKVEEKREIFDAYLQRRINVVKAYVAMMAKKWEKEVRKLKIKPEIVPFLITNEKDLIDLLAEASGGKALISQETAVEQSGLVKDAKGEYQKIKNEQKETADLNKLESTF</sequence>